<protein>
    <recommendedName>
        <fullName evidence="3">Regulatory signaling modulator protein AmpE</fullName>
    </recommendedName>
</protein>
<dbReference type="AlphaFoldDB" id="A0A382MND7"/>
<name>A0A382MND7_9ZZZZ</name>
<keyword evidence="1" id="KW-0472">Membrane</keyword>
<dbReference type="GO" id="GO:0009236">
    <property type="term" value="P:cobalamin biosynthetic process"/>
    <property type="evidence" value="ECO:0007669"/>
    <property type="project" value="UniProtKB-UniPathway"/>
</dbReference>
<evidence type="ECO:0008006" key="3">
    <source>
        <dbReference type="Google" id="ProtNLM"/>
    </source>
</evidence>
<accession>A0A382MND7</accession>
<feature type="transmembrane region" description="Helical" evidence="1">
    <location>
        <begin position="149"/>
        <end position="167"/>
    </location>
</feature>
<feature type="transmembrane region" description="Helical" evidence="1">
    <location>
        <begin position="47"/>
        <end position="69"/>
    </location>
</feature>
<reference evidence="2" key="1">
    <citation type="submission" date="2018-05" db="EMBL/GenBank/DDBJ databases">
        <authorList>
            <person name="Lanie J.A."/>
            <person name="Ng W.-L."/>
            <person name="Kazmierczak K.M."/>
            <person name="Andrzejewski T.M."/>
            <person name="Davidsen T.M."/>
            <person name="Wayne K.J."/>
            <person name="Tettelin H."/>
            <person name="Glass J.I."/>
            <person name="Rusch D."/>
            <person name="Podicherti R."/>
            <person name="Tsui H.-C.T."/>
            <person name="Winkler M.E."/>
        </authorList>
    </citation>
    <scope>NUCLEOTIDE SEQUENCE</scope>
</reference>
<proteinExistence type="predicted"/>
<dbReference type="EMBL" id="UINC01094040">
    <property type="protein sequence ID" value="SVC48942.1"/>
    <property type="molecule type" value="Genomic_DNA"/>
</dbReference>
<keyword evidence="1" id="KW-0812">Transmembrane</keyword>
<gene>
    <name evidence="2" type="ORF">METZ01_LOCUS301796</name>
</gene>
<dbReference type="UniPathway" id="UPA00148"/>
<dbReference type="PANTHER" id="PTHR38684:SF1">
    <property type="entry name" value="PROTEIN AMPE"/>
    <property type="match status" value="1"/>
</dbReference>
<dbReference type="GO" id="GO:0046677">
    <property type="term" value="P:response to antibiotic"/>
    <property type="evidence" value="ECO:0007669"/>
    <property type="project" value="TreeGrafter"/>
</dbReference>
<feature type="transmembrane region" description="Helical" evidence="1">
    <location>
        <begin position="278"/>
        <end position="297"/>
    </location>
</feature>
<evidence type="ECO:0000313" key="2">
    <source>
        <dbReference type="EMBL" id="SVC48942.1"/>
    </source>
</evidence>
<sequence length="301" mass="33880">MNFLALLLGLGVERLLTHFFHLREFRWLNSLFDRGFAKIATAKRSRALAGAAVLAIAVVLPVAVISILLQDRFLQIPYFVFAVLVLLLSLGPRDLAKEVNDYCTALENDEINQAARTGKELLEHEPPTDEPNRSDSVEKAIYIQANNRIFGVVLWFVLLGPTGAWLFRVLDLMRRRAAYQMVWVSEHGPELKTETAIETLYGVFAWLPSRLLMIGYALAGSFEGATMAWRDFYAHGAENFFDLSSDLLGSIGQGALRGAGSIDVHKDTAVQARAAMRLVWRTLWLIWCPILALLTLYDWLR</sequence>
<dbReference type="InterPro" id="IPR031347">
    <property type="entry name" value="AmpE"/>
</dbReference>
<keyword evidence="1" id="KW-1133">Transmembrane helix</keyword>
<dbReference type="InterPro" id="IPR052966">
    <property type="entry name" value="Beta-lactamase_Reg"/>
</dbReference>
<dbReference type="Pfam" id="PF17113">
    <property type="entry name" value="AmpE"/>
    <property type="match status" value="1"/>
</dbReference>
<dbReference type="GO" id="GO:0005886">
    <property type="term" value="C:plasma membrane"/>
    <property type="evidence" value="ECO:0007669"/>
    <property type="project" value="TreeGrafter"/>
</dbReference>
<organism evidence="2">
    <name type="scientific">marine metagenome</name>
    <dbReference type="NCBI Taxonomy" id="408172"/>
    <lineage>
        <taxon>unclassified sequences</taxon>
        <taxon>metagenomes</taxon>
        <taxon>ecological metagenomes</taxon>
    </lineage>
</organism>
<dbReference type="PANTHER" id="PTHR38684">
    <property type="entry name" value="PROTEIN AMPE"/>
    <property type="match status" value="1"/>
</dbReference>
<evidence type="ECO:0000256" key="1">
    <source>
        <dbReference type="SAM" id="Phobius"/>
    </source>
</evidence>
<feature type="transmembrane region" description="Helical" evidence="1">
    <location>
        <begin position="76"/>
        <end position="92"/>
    </location>
</feature>